<evidence type="ECO:0000313" key="2">
    <source>
        <dbReference type="EMBL" id="GAA1973751.1"/>
    </source>
</evidence>
<gene>
    <name evidence="2" type="ORF">GCM10009838_37090</name>
</gene>
<accession>A0ABN2RRP6</accession>
<name>A0ABN2RRP6_9ACTN</name>
<reference evidence="2 3" key="1">
    <citation type="journal article" date="2019" name="Int. J. Syst. Evol. Microbiol.">
        <title>The Global Catalogue of Microorganisms (GCM) 10K type strain sequencing project: providing services to taxonomists for standard genome sequencing and annotation.</title>
        <authorList>
            <consortium name="The Broad Institute Genomics Platform"/>
            <consortium name="The Broad Institute Genome Sequencing Center for Infectious Disease"/>
            <person name="Wu L."/>
            <person name="Ma J."/>
        </authorList>
    </citation>
    <scope>NUCLEOTIDE SEQUENCE [LARGE SCALE GENOMIC DNA]</scope>
    <source>
        <strain evidence="2 3">JCM 16013</strain>
    </source>
</reference>
<dbReference type="Proteomes" id="UP001499854">
    <property type="component" value="Unassembled WGS sequence"/>
</dbReference>
<sequence length="69" mass="7273">MNKKAGELKPGTLVLKPGSMTDSTELDNPALDLSPSGAWVSLCYTDGSQSRPMPVDTLIEVRIAIASTP</sequence>
<organism evidence="2 3">
    <name type="scientific">Catenulispora subtropica</name>
    <dbReference type="NCBI Taxonomy" id="450798"/>
    <lineage>
        <taxon>Bacteria</taxon>
        <taxon>Bacillati</taxon>
        <taxon>Actinomycetota</taxon>
        <taxon>Actinomycetes</taxon>
        <taxon>Catenulisporales</taxon>
        <taxon>Catenulisporaceae</taxon>
        <taxon>Catenulispora</taxon>
    </lineage>
</organism>
<feature type="region of interest" description="Disordered" evidence="1">
    <location>
        <begin position="1"/>
        <end position="23"/>
    </location>
</feature>
<evidence type="ECO:0000256" key="1">
    <source>
        <dbReference type="SAM" id="MobiDB-lite"/>
    </source>
</evidence>
<comment type="caution">
    <text evidence="2">The sequence shown here is derived from an EMBL/GenBank/DDBJ whole genome shotgun (WGS) entry which is preliminary data.</text>
</comment>
<dbReference type="EMBL" id="BAAAQM010000019">
    <property type="protein sequence ID" value="GAA1973751.1"/>
    <property type="molecule type" value="Genomic_DNA"/>
</dbReference>
<proteinExistence type="predicted"/>
<keyword evidence="3" id="KW-1185">Reference proteome</keyword>
<dbReference type="RefSeq" id="WP_344658297.1">
    <property type="nucleotide sequence ID" value="NZ_BAAAQM010000019.1"/>
</dbReference>
<evidence type="ECO:0000313" key="3">
    <source>
        <dbReference type="Proteomes" id="UP001499854"/>
    </source>
</evidence>
<protein>
    <submittedName>
        <fullName evidence="2">Uncharacterized protein</fullName>
    </submittedName>
</protein>